<dbReference type="GO" id="GO:0016301">
    <property type="term" value="F:kinase activity"/>
    <property type="evidence" value="ECO:0007669"/>
    <property type="project" value="UniProtKB-KW"/>
</dbReference>
<feature type="non-terminal residue" evidence="2">
    <location>
        <position position="87"/>
    </location>
</feature>
<evidence type="ECO:0000313" key="3">
    <source>
        <dbReference type="Proteomes" id="UP000002785"/>
    </source>
</evidence>
<name>B5I961_STRX2</name>
<evidence type="ECO:0000313" key="2">
    <source>
        <dbReference type="EMBL" id="EDY61616.2"/>
    </source>
</evidence>
<protein>
    <submittedName>
        <fullName evidence="2">6-phosphofructokinase</fullName>
    </submittedName>
</protein>
<accession>B5I961</accession>
<reference evidence="2" key="1">
    <citation type="submission" date="2009-10" db="EMBL/GenBank/DDBJ databases">
        <title>The genome sequence of Streptomyces sviceus strain ATCC 29083.</title>
        <authorList>
            <consortium name="The Broad Institute Genome Sequencing Platform"/>
            <consortium name="Broad Institute Microbial Sequencing Center"/>
            <person name="Fischbach M."/>
            <person name="Godfrey P."/>
            <person name="Ward D."/>
            <person name="Young S."/>
            <person name="Zeng Q."/>
            <person name="Koehrsen M."/>
            <person name="Alvarado L."/>
            <person name="Berlin A.M."/>
            <person name="Bochicchio J."/>
            <person name="Borenstein D."/>
            <person name="Chapman S.B."/>
            <person name="Chen Z."/>
            <person name="Engels R."/>
            <person name="Freedman E."/>
            <person name="Gellesch M."/>
            <person name="Goldberg J."/>
            <person name="Griggs A."/>
            <person name="Gujja S."/>
            <person name="Heilman E.R."/>
            <person name="Heiman D.I."/>
            <person name="Hepburn T.A."/>
            <person name="Howarth C."/>
            <person name="Jen D."/>
            <person name="Larson L."/>
            <person name="Lewis B."/>
            <person name="Mehta T."/>
            <person name="Park D."/>
            <person name="Pearson M."/>
            <person name="Richards J."/>
            <person name="Roberts A."/>
            <person name="Saif S."/>
            <person name="Shea T.D."/>
            <person name="Shenoy N."/>
            <person name="Sisk P."/>
            <person name="Stolte C."/>
            <person name="Sykes S.N."/>
            <person name="Thomson T."/>
            <person name="Walk T."/>
            <person name="White J."/>
            <person name="Yandava C."/>
            <person name="Straight P."/>
            <person name="Clardy J."/>
            <person name="Hung D."/>
            <person name="Kolter R."/>
            <person name="Mekalanos J."/>
            <person name="Walker S."/>
            <person name="Walsh C.T."/>
            <person name="Wieland-Brown L.C."/>
            <person name="Haas B."/>
            <person name="Nusbaum C."/>
            <person name="Birren B."/>
        </authorList>
    </citation>
    <scope>NUCLEOTIDE SEQUENCE [LARGE SCALE GENOMIC DNA]</scope>
    <source>
        <strain evidence="2">ATCC 29083</strain>
    </source>
</reference>
<feature type="non-terminal residue" evidence="2">
    <location>
        <position position="1"/>
    </location>
</feature>
<dbReference type="AlphaFoldDB" id="B5I961"/>
<feature type="compositionally biased region" description="Basic residues" evidence="1">
    <location>
        <begin position="1"/>
        <end position="37"/>
    </location>
</feature>
<keyword evidence="3" id="KW-1185">Reference proteome</keyword>
<organism evidence="2 3">
    <name type="scientific">Streptomyces sviceus (strain ATCC 29083 / DSM 924 / JCM 4929 / NBRC 13980 / NCIMB 11184 / NRRL 5439 / UC 5370)</name>
    <dbReference type="NCBI Taxonomy" id="463191"/>
    <lineage>
        <taxon>Bacteria</taxon>
        <taxon>Bacillati</taxon>
        <taxon>Actinomycetota</taxon>
        <taxon>Actinomycetes</taxon>
        <taxon>Kitasatosporales</taxon>
        <taxon>Streptomycetaceae</taxon>
        <taxon>Streptomyces</taxon>
    </lineage>
</organism>
<dbReference type="Proteomes" id="UP000002785">
    <property type="component" value="Chromosome"/>
</dbReference>
<evidence type="ECO:0000256" key="1">
    <source>
        <dbReference type="SAM" id="MobiDB-lite"/>
    </source>
</evidence>
<feature type="region of interest" description="Disordered" evidence="1">
    <location>
        <begin position="1"/>
        <end position="87"/>
    </location>
</feature>
<proteinExistence type="predicted"/>
<gene>
    <name evidence="2" type="ORF">SSEG_08196</name>
</gene>
<feature type="compositionally biased region" description="Basic residues" evidence="1">
    <location>
        <begin position="52"/>
        <end position="62"/>
    </location>
</feature>
<sequence>AHWCPHLRRRLSRPERRHPVRRAPCRRRPRRRGHRFPGRLEGPPGVRLPQARPRRGGRHPGPRRHDPRFLPGPALASAGRRGAGQGT</sequence>
<dbReference type="HOGENOM" id="CLU_2488906_0_0_11"/>
<dbReference type="EMBL" id="CM000951">
    <property type="protein sequence ID" value="EDY61616.2"/>
    <property type="molecule type" value="Genomic_DNA"/>
</dbReference>